<accession>A0A8B6SDK9</accession>
<dbReference type="EMBL" id="RPGO01000003">
    <property type="protein sequence ID" value="RZB33054.1"/>
    <property type="molecule type" value="Genomic_DNA"/>
</dbReference>
<sequence length="53" mass="6322">MNIIKNVEITNYKGIEETQFSCGSINIIVRSKQHRKIFYLRIDMDGGRFFKRL</sequence>
<proteinExistence type="predicted"/>
<dbReference type="AlphaFoldDB" id="A0A8B6SDK9"/>
<evidence type="ECO:0000313" key="2">
    <source>
        <dbReference type="Proteomes" id="UP000291831"/>
    </source>
</evidence>
<dbReference type="Proteomes" id="UP000291831">
    <property type="component" value="Unassembled WGS sequence"/>
</dbReference>
<evidence type="ECO:0000313" key="1">
    <source>
        <dbReference type="EMBL" id="RZB33054.1"/>
    </source>
</evidence>
<gene>
    <name evidence="1" type="ORF">AEth_00171</name>
</gene>
<protein>
    <submittedName>
        <fullName evidence="1">Uncharacterized protein</fullName>
    </submittedName>
</protein>
<comment type="caution">
    <text evidence="1">The sequence shown here is derived from an EMBL/GenBank/DDBJ whole genome shotgun (WGS) entry which is preliminary data.</text>
</comment>
<organism evidence="1 2">
    <name type="scientific">Candidatus Argoarchaeum ethanivorans</name>
    <dbReference type="NCBI Taxonomy" id="2608793"/>
    <lineage>
        <taxon>Archaea</taxon>
        <taxon>Methanobacteriati</taxon>
        <taxon>Methanobacteriota</taxon>
        <taxon>Stenosarchaea group</taxon>
        <taxon>Methanomicrobia</taxon>
        <taxon>Methanosarcinales</taxon>
        <taxon>Methanosarcinales incertae sedis</taxon>
        <taxon>GOM Arc I cluster</taxon>
        <taxon>Candidatus Argoarchaeum</taxon>
    </lineage>
</organism>
<reference evidence="2" key="1">
    <citation type="submission" date="2019-01" db="EMBL/GenBank/DDBJ databases">
        <title>Anaerobic oxidation of ethane by archaea from a marine hydrocarbon seep.</title>
        <authorList>
            <person name="Musat F."/>
        </authorList>
    </citation>
    <scope>NUCLEOTIDE SEQUENCE [LARGE SCALE GENOMIC DNA]</scope>
</reference>
<name>A0A8B6SDK9_9EURY</name>